<dbReference type="Proteomes" id="UP001606134">
    <property type="component" value="Unassembled WGS sequence"/>
</dbReference>
<dbReference type="EMBL" id="JBIGIC010000012">
    <property type="protein sequence ID" value="MFG6489203.1"/>
    <property type="molecule type" value="Genomic_DNA"/>
</dbReference>
<evidence type="ECO:0000313" key="4">
    <source>
        <dbReference type="Proteomes" id="UP001606134"/>
    </source>
</evidence>
<evidence type="ECO:0000256" key="1">
    <source>
        <dbReference type="SAM" id="Phobius"/>
    </source>
</evidence>
<gene>
    <name evidence="3" type="ORF">ACG04R_21140</name>
</gene>
<evidence type="ECO:0000256" key="2">
    <source>
        <dbReference type="SAM" id="SignalP"/>
    </source>
</evidence>
<protein>
    <submittedName>
        <fullName evidence="3">Uncharacterized protein</fullName>
    </submittedName>
</protein>
<accession>A0ABW7HH19</accession>
<dbReference type="RefSeq" id="WP_394415504.1">
    <property type="nucleotide sequence ID" value="NZ_JBIGIC010000012.1"/>
</dbReference>
<reference evidence="3 4" key="1">
    <citation type="submission" date="2024-08" db="EMBL/GenBank/DDBJ databases">
        <authorList>
            <person name="Lu H."/>
        </authorList>
    </citation>
    <scope>NUCLEOTIDE SEQUENCE [LARGE SCALE GENOMIC DNA]</scope>
    <source>
        <strain evidence="3 4">BYS78W</strain>
    </source>
</reference>
<organism evidence="3 4">
    <name type="scientific">Pelomonas candidula</name>
    <dbReference type="NCBI Taxonomy" id="3299025"/>
    <lineage>
        <taxon>Bacteria</taxon>
        <taxon>Pseudomonadati</taxon>
        <taxon>Pseudomonadota</taxon>
        <taxon>Betaproteobacteria</taxon>
        <taxon>Burkholderiales</taxon>
        <taxon>Sphaerotilaceae</taxon>
        <taxon>Roseateles</taxon>
    </lineage>
</organism>
<feature type="chain" id="PRO_5046716563" evidence="2">
    <location>
        <begin position="18"/>
        <end position="55"/>
    </location>
</feature>
<keyword evidence="1" id="KW-0472">Membrane</keyword>
<keyword evidence="1" id="KW-1133">Transmembrane helix</keyword>
<keyword evidence="4" id="KW-1185">Reference proteome</keyword>
<proteinExistence type="predicted"/>
<sequence length="55" mass="5788">MRKMLLLLPLIGASAMAHDGHGMAGPHVHGWDSAGLMALVAVAGVAVWWLTQGRK</sequence>
<keyword evidence="1" id="KW-0812">Transmembrane</keyword>
<feature type="signal peptide" evidence="2">
    <location>
        <begin position="1"/>
        <end position="17"/>
    </location>
</feature>
<comment type="caution">
    <text evidence="3">The sequence shown here is derived from an EMBL/GenBank/DDBJ whole genome shotgun (WGS) entry which is preliminary data.</text>
</comment>
<name>A0ABW7HH19_9BURK</name>
<evidence type="ECO:0000313" key="3">
    <source>
        <dbReference type="EMBL" id="MFG6489203.1"/>
    </source>
</evidence>
<feature type="transmembrane region" description="Helical" evidence="1">
    <location>
        <begin position="33"/>
        <end position="51"/>
    </location>
</feature>
<keyword evidence="2" id="KW-0732">Signal</keyword>